<reference evidence="3 4" key="1">
    <citation type="submission" date="2020-08" db="EMBL/GenBank/DDBJ databases">
        <title>Genome public.</title>
        <authorList>
            <person name="Liu C."/>
            <person name="Sun Q."/>
        </authorList>
    </citation>
    <scope>NUCLEOTIDE SEQUENCE [LARGE SCALE GENOMIC DNA]</scope>
    <source>
        <strain evidence="3 4">NSJ-56</strain>
    </source>
</reference>
<evidence type="ECO:0000256" key="1">
    <source>
        <dbReference type="ARBA" id="ARBA00006484"/>
    </source>
</evidence>
<dbReference type="PROSITE" id="PS00061">
    <property type="entry name" value="ADH_SHORT"/>
    <property type="match status" value="1"/>
</dbReference>
<evidence type="ECO:0000313" key="3">
    <source>
        <dbReference type="EMBL" id="MBC5623020.1"/>
    </source>
</evidence>
<dbReference type="RefSeq" id="WP_186977984.1">
    <property type="nucleotide sequence ID" value="NZ_JACOOH010000008.1"/>
</dbReference>
<comment type="caution">
    <text evidence="3">The sequence shown here is derived from an EMBL/GenBank/DDBJ whole genome shotgun (WGS) entry which is preliminary data.</text>
</comment>
<dbReference type="GO" id="GO:0047936">
    <property type="term" value="F:glucose 1-dehydrogenase [NAD(P)+] activity"/>
    <property type="evidence" value="ECO:0007669"/>
    <property type="project" value="UniProtKB-EC"/>
</dbReference>
<keyword evidence="2 3" id="KW-0560">Oxidoreductase</keyword>
<gene>
    <name evidence="3" type="ORF">H8S64_18150</name>
</gene>
<dbReference type="SUPFAM" id="SSF51735">
    <property type="entry name" value="NAD(P)-binding Rossmann-fold domains"/>
    <property type="match status" value="1"/>
</dbReference>
<dbReference type="Pfam" id="PF13561">
    <property type="entry name" value="adh_short_C2"/>
    <property type="match status" value="1"/>
</dbReference>
<dbReference type="PANTHER" id="PTHR43639">
    <property type="entry name" value="OXIDOREDUCTASE, SHORT-CHAIN DEHYDROGENASE/REDUCTASE FAMILY (AFU_ORTHOLOGUE AFUA_5G02870)"/>
    <property type="match status" value="1"/>
</dbReference>
<dbReference type="EMBL" id="JACOOH010000008">
    <property type="protein sequence ID" value="MBC5623020.1"/>
    <property type="molecule type" value="Genomic_DNA"/>
</dbReference>
<dbReference type="NCBIfam" id="NF005559">
    <property type="entry name" value="PRK07231.1"/>
    <property type="match status" value="1"/>
</dbReference>
<organism evidence="3 4">
    <name type="scientific">Butyricimonas hominis</name>
    <dbReference type="NCBI Taxonomy" id="2763032"/>
    <lineage>
        <taxon>Bacteria</taxon>
        <taxon>Pseudomonadati</taxon>
        <taxon>Bacteroidota</taxon>
        <taxon>Bacteroidia</taxon>
        <taxon>Bacteroidales</taxon>
        <taxon>Odoribacteraceae</taxon>
        <taxon>Butyricimonas</taxon>
    </lineage>
</organism>
<name>A0ABR7D6B0_9BACT</name>
<evidence type="ECO:0000313" key="4">
    <source>
        <dbReference type="Proteomes" id="UP000646484"/>
    </source>
</evidence>
<dbReference type="PRINTS" id="PR00081">
    <property type="entry name" value="GDHRDH"/>
</dbReference>
<dbReference type="PANTHER" id="PTHR43639:SF1">
    <property type="entry name" value="SHORT-CHAIN DEHYDROGENASE_REDUCTASE FAMILY PROTEIN"/>
    <property type="match status" value="1"/>
</dbReference>
<dbReference type="Gene3D" id="3.40.50.720">
    <property type="entry name" value="NAD(P)-binding Rossmann-like Domain"/>
    <property type="match status" value="1"/>
</dbReference>
<dbReference type="InterPro" id="IPR020904">
    <property type="entry name" value="Sc_DH/Rdtase_CS"/>
</dbReference>
<sequence>MDLNKMLNLTGMVAVVTGGGNGIGCGSAHILAQAGADVVIGDVNLADAEVVAEDIRGMGRKALALKCDVTKDGDLMNLVQRTIVEFGKLNILVNNVGVGGGGQENPFRVTEEYFERIFKVNVFSAWRLCQLAVPYMKQAGYGSIVNITSMASINRSPGMSAYASSKAALNHMTANLAMDFGPDVRINAVGPGAVETRALESVLTPEIEKKMLEHTPIKRLGEIDDIAGAVLFFAAPISSWITGQVLFVNGGGVQTLD</sequence>
<accession>A0ABR7D6B0</accession>
<dbReference type="EC" id="1.1.1.47" evidence="3"/>
<proteinExistence type="inferred from homology"/>
<dbReference type="PRINTS" id="PR00080">
    <property type="entry name" value="SDRFAMILY"/>
</dbReference>
<dbReference type="InterPro" id="IPR002347">
    <property type="entry name" value="SDR_fam"/>
</dbReference>
<keyword evidence="4" id="KW-1185">Reference proteome</keyword>
<protein>
    <submittedName>
        <fullName evidence="3">Glucose 1-dehydrogenase</fullName>
        <ecNumber evidence="3">1.1.1.47</ecNumber>
    </submittedName>
</protein>
<dbReference type="Proteomes" id="UP000646484">
    <property type="component" value="Unassembled WGS sequence"/>
</dbReference>
<comment type="similarity">
    <text evidence="1">Belongs to the short-chain dehydrogenases/reductases (SDR) family.</text>
</comment>
<dbReference type="InterPro" id="IPR036291">
    <property type="entry name" value="NAD(P)-bd_dom_sf"/>
</dbReference>
<evidence type="ECO:0000256" key="2">
    <source>
        <dbReference type="ARBA" id="ARBA00023002"/>
    </source>
</evidence>